<gene>
    <name evidence="1" type="ORF">SCLTRI_LOCUS8515</name>
</gene>
<dbReference type="Proteomes" id="UP000624404">
    <property type="component" value="Unassembled WGS sequence"/>
</dbReference>
<dbReference type="AlphaFoldDB" id="A0A8H2ZUA1"/>
<dbReference type="EMBL" id="CAJHIA010000032">
    <property type="protein sequence ID" value="CAD6448722.1"/>
    <property type="molecule type" value="Genomic_DNA"/>
</dbReference>
<organism evidence="1 2">
    <name type="scientific">Sclerotinia trifoliorum</name>
    <dbReference type="NCBI Taxonomy" id="28548"/>
    <lineage>
        <taxon>Eukaryota</taxon>
        <taxon>Fungi</taxon>
        <taxon>Dikarya</taxon>
        <taxon>Ascomycota</taxon>
        <taxon>Pezizomycotina</taxon>
        <taxon>Leotiomycetes</taxon>
        <taxon>Helotiales</taxon>
        <taxon>Sclerotiniaceae</taxon>
        <taxon>Sclerotinia</taxon>
    </lineage>
</organism>
<sequence length="121" mass="13913">MRALMLISTDWIEPTHEYTRISDKIPPAALVKPFFQLASKRSFCFFTKFTNSTLLHLNLLLPVIPQFIPNTHDLTNPIISARTSILYPSSDYGILHALLERKSSSYQAGEDLRIYIIYLLK</sequence>
<accession>A0A8H2ZUA1</accession>
<name>A0A8H2ZUA1_9HELO</name>
<evidence type="ECO:0000313" key="1">
    <source>
        <dbReference type="EMBL" id="CAD6448722.1"/>
    </source>
</evidence>
<keyword evidence="2" id="KW-1185">Reference proteome</keyword>
<proteinExistence type="predicted"/>
<comment type="caution">
    <text evidence="1">The sequence shown here is derived from an EMBL/GenBank/DDBJ whole genome shotgun (WGS) entry which is preliminary data.</text>
</comment>
<evidence type="ECO:0000313" key="2">
    <source>
        <dbReference type="Proteomes" id="UP000624404"/>
    </source>
</evidence>
<reference evidence="1" key="1">
    <citation type="submission" date="2020-10" db="EMBL/GenBank/DDBJ databases">
        <authorList>
            <person name="Kusch S."/>
        </authorList>
    </citation>
    <scope>NUCLEOTIDE SEQUENCE</scope>
    <source>
        <strain evidence="1">SwB9</strain>
    </source>
</reference>
<protein>
    <submittedName>
        <fullName evidence="1">70be6527-18a9-47d7-9032-ad17c74ac1f2</fullName>
    </submittedName>
</protein>